<dbReference type="EMBL" id="BMRP01000044">
    <property type="protein sequence ID" value="GGU94043.1"/>
    <property type="molecule type" value="Genomic_DNA"/>
</dbReference>
<evidence type="ECO:0000256" key="1">
    <source>
        <dbReference type="SAM" id="MobiDB-lite"/>
    </source>
</evidence>
<feature type="compositionally biased region" description="Pro residues" evidence="1">
    <location>
        <begin position="40"/>
        <end position="57"/>
    </location>
</feature>
<gene>
    <name evidence="2" type="ORF">GCM10010211_71420</name>
</gene>
<feature type="region of interest" description="Disordered" evidence="1">
    <location>
        <begin position="26"/>
        <end position="85"/>
    </location>
</feature>
<protein>
    <submittedName>
        <fullName evidence="2">Uncharacterized protein</fullName>
    </submittedName>
</protein>
<organism evidence="2 3">
    <name type="scientific">Streptomyces albospinus</name>
    <dbReference type="NCBI Taxonomy" id="285515"/>
    <lineage>
        <taxon>Bacteria</taxon>
        <taxon>Bacillati</taxon>
        <taxon>Actinomycetota</taxon>
        <taxon>Actinomycetes</taxon>
        <taxon>Kitasatosporales</taxon>
        <taxon>Streptomycetaceae</taxon>
        <taxon>Streptomyces</taxon>
    </lineage>
</organism>
<keyword evidence="3" id="KW-1185">Reference proteome</keyword>
<reference evidence="3" key="1">
    <citation type="journal article" date="2019" name="Int. J. Syst. Evol. Microbiol.">
        <title>The Global Catalogue of Microorganisms (GCM) 10K type strain sequencing project: providing services to taxonomists for standard genome sequencing and annotation.</title>
        <authorList>
            <consortium name="The Broad Institute Genomics Platform"/>
            <consortium name="The Broad Institute Genome Sequencing Center for Infectious Disease"/>
            <person name="Wu L."/>
            <person name="Ma J."/>
        </authorList>
    </citation>
    <scope>NUCLEOTIDE SEQUENCE [LARGE SCALE GENOMIC DNA]</scope>
    <source>
        <strain evidence="3">JCM 3399</strain>
    </source>
</reference>
<proteinExistence type="predicted"/>
<feature type="compositionally biased region" description="Basic and acidic residues" evidence="1">
    <location>
        <begin position="73"/>
        <end position="85"/>
    </location>
</feature>
<dbReference type="Proteomes" id="UP000654471">
    <property type="component" value="Unassembled WGS sequence"/>
</dbReference>
<sequence length="85" mass="9007">MVRYAMPGPTTKPSRAPGTLLRRVLRLAPRTTATSNPTASTPPAPPAKPPTPAPPPRTKGYKTQRSGDGPVIDAKREMGIEPPKV</sequence>
<accession>A0ABQ2VMX0</accession>
<name>A0ABQ2VMX0_9ACTN</name>
<feature type="compositionally biased region" description="Low complexity" evidence="1">
    <location>
        <begin position="28"/>
        <end position="39"/>
    </location>
</feature>
<evidence type="ECO:0000313" key="3">
    <source>
        <dbReference type="Proteomes" id="UP000654471"/>
    </source>
</evidence>
<comment type="caution">
    <text evidence="2">The sequence shown here is derived from an EMBL/GenBank/DDBJ whole genome shotgun (WGS) entry which is preliminary data.</text>
</comment>
<evidence type="ECO:0000313" key="2">
    <source>
        <dbReference type="EMBL" id="GGU94043.1"/>
    </source>
</evidence>